<sequence length="60" mass="5993">MAPALESNPKGLQNAVAAVVAANMIGNPAVGADMSGNSVPENFDEGCILAFLAAVHIAEI</sequence>
<evidence type="ECO:0000313" key="2">
    <source>
        <dbReference type="Proteomes" id="UP001211907"/>
    </source>
</evidence>
<gene>
    <name evidence="1" type="ORF">HK100_007500</name>
</gene>
<keyword evidence="2" id="KW-1185">Reference proteome</keyword>
<comment type="caution">
    <text evidence="1">The sequence shown here is derived from an EMBL/GenBank/DDBJ whole genome shotgun (WGS) entry which is preliminary data.</text>
</comment>
<name>A0AAD5XEW0_9FUNG</name>
<protein>
    <submittedName>
        <fullName evidence="1">Uncharacterized protein</fullName>
    </submittedName>
</protein>
<accession>A0AAD5XEW0</accession>
<dbReference type="Proteomes" id="UP001211907">
    <property type="component" value="Unassembled WGS sequence"/>
</dbReference>
<dbReference type="AlphaFoldDB" id="A0AAD5XEW0"/>
<organism evidence="1 2">
    <name type="scientific">Physocladia obscura</name>
    <dbReference type="NCBI Taxonomy" id="109957"/>
    <lineage>
        <taxon>Eukaryota</taxon>
        <taxon>Fungi</taxon>
        <taxon>Fungi incertae sedis</taxon>
        <taxon>Chytridiomycota</taxon>
        <taxon>Chytridiomycota incertae sedis</taxon>
        <taxon>Chytridiomycetes</taxon>
        <taxon>Chytridiales</taxon>
        <taxon>Chytriomycetaceae</taxon>
        <taxon>Physocladia</taxon>
    </lineage>
</organism>
<evidence type="ECO:0000313" key="1">
    <source>
        <dbReference type="EMBL" id="KAJ3130782.1"/>
    </source>
</evidence>
<reference evidence="1" key="1">
    <citation type="submission" date="2020-05" db="EMBL/GenBank/DDBJ databases">
        <title>Phylogenomic resolution of chytrid fungi.</title>
        <authorList>
            <person name="Stajich J.E."/>
            <person name="Amses K."/>
            <person name="Simmons R."/>
            <person name="Seto K."/>
            <person name="Myers J."/>
            <person name="Bonds A."/>
            <person name="Quandt C.A."/>
            <person name="Barry K."/>
            <person name="Liu P."/>
            <person name="Grigoriev I."/>
            <person name="Longcore J.E."/>
            <person name="James T.Y."/>
        </authorList>
    </citation>
    <scope>NUCLEOTIDE SEQUENCE</scope>
    <source>
        <strain evidence="1">JEL0513</strain>
    </source>
</reference>
<proteinExistence type="predicted"/>
<dbReference type="EMBL" id="JADGJH010000354">
    <property type="protein sequence ID" value="KAJ3130782.1"/>
    <property type="molecule type" value="Genomic_DNA"/>
</dbReference>